<reference evidence="2 3" key="1">
    <citation type="submission" date="2024-05" db="EMBL/GenBank/DDBJ databases">
        <title>Genome sequencing and assembly of Indian major carp, Cirrhinus mrigala (Hamilton, 1822).</title>
        <authorList>
            <person name="Mohindra V."/>
            <person name="Chowdhury L.M."/>
            <person name="Lal K."/>
            <person name="Jena J.K."/>
        </authorList>
    </citation>
    <scope>NUCLEOTIDE SEQUENCE [LARGE SCALE GENOMIC DNA]</scope>
    <source>
        <strain evidence="2">CM1030</strain>
        <tissue evidence="2">Blood</tissue>
    </source>
</reference>
<gene>
    <name evidence="2" type="ORF">M9458_012536</name>
</gene>
<dbReference type="InterPro" id="IPR001073">
    <property type="entry name" value="C1q_dom"/>
</dbReference>
<dbReference type="SUPFAM" id="SSF49842">
    <property type="entry name" value="TNF-like"/>
    <property type="match status" value="1"/>
</dbReference>
<name>A0ABD0R9D1_CIRMR</name>
<dbReference type="EMBL" id="JAMKFB020000005">
    <property type="protein sequence ID" value="KAL0194240.1"/>
    <property type="molecule type" value="Genomic_DNA"/>
</dbReference>
<dbReference type="PROSITE" id="PS50871">
    <property type="entry name" value="C1Q"/>
    <property type="match status" value="1"/>
</dbReference>
<dbReference type="InterPro" id="IPR008983">
    <property type="entry name" value="Tumour_necrosis_fac-like_dom"/>
</dbReference>
<evidence type="ECO:0000313" key="2">
    <source>
        <dbReference type="EMBL" id="KAL0194240.1"/>
    </source>
</evidence>
<dbReference type="PRINTS" id="PR00007">
    <property type="entry name" value="COMPLEMNTC1Q"/>
</dbReference>
<protein>
    <recommendedName>
        <fullName evidence="1">C1q domain-containing protein</fullName>
    </recommendedName>
</protein>
<feature type="domain" description="C1q" evidence="1">
    <location>
        <begin position="1"/>
        <end position="53"/>
    </location>
</feature>
<evidence type="ECO:0000313" key="3">
    <source>
        <dbReference type="Proteomes" id="UP001529510"/>
    </source>
</evidence>
<organism evidence="2 3">
    <name type="scientific">Cirrhinus mrigala</name>
    <name type="common">Mrigala</name>
    <dbReference type="NCBI Taxonomy" id="683832"/>
    <lineage>
        <taxon>Eukaryota</taxon>
        <taxon>Metazoa</taxon>
        <taxon>Chordata</taxon>
        <taxon>Craniata</taxon>
        <taxon>Vertebrata</taxon>
        <taxon>Euteleostomi</taxon>
        <taxon>Actinopterygii</taxon>
        <taxon>Neopterygii</taxon>
        <taxon>Teleostei</taxon>
        <taxon>Ostariophysi</taxon>
        <taxon>Cypriniformes</taxon>
        <taxon>Cyprinidae</taxon>
        <taxon>Labeoninae</taxon>
        <taxon>Labeonini</taxon>
        <taxon>Cirrhinus</taxon>
    </lineage>
</organism>
<dbReference type="AlphaFoldDB" id="A0ABD0R9D1"/>
<dbReference type="Proteomes" id="UP001529510">
    <property type="component" value="Unassembled WGS sequence"/>
</dbReference>
<evidence type="ECO:0000259" key="1">
    <source>
        <dbReference type="PROSITE" id="PS50871"/>
    </source>
</evidence>
<dbReference type="Gene3D" id="2.60.120.40">
    <property type="match status" value="1"/>
</dbReference>
<feature type="non-terminal residue" evidence="2">
    <location>
        <position position="1"/>
    </location>
</feature>
<comment type="caution">
    <text evidence="2">The sequence shown here is derived from an EMBL/GenBank/DDBJ whole genome shotgun (WGS) entry which is preliminary data.</text>
</comment>
<accession>A0ABD0R9D1</accession>
<dbReference type="Pfam" id="PF00386">
    <property type="entry name" value="C1q"/>
    <property type="match status" value="1"/>
</dbReference>
<keyword evidence="3" id="KW-1185">Reference proteome</keyword>
<sequence>NPPGLDTEDTTSNSVSLILEQGDQIKLQLMERRRIYTDVLRRNTFSGHLLFAL</sequence>
<proteinExistence type="predicted"/>